<organism evidence="1 2">
    <name type="scientific">Knoellia aerolata DSM 18566</name>
    <dbReference type="NCBI Taxonomy" id="1385519"/>
    <lineage>
        <taxon>Bacteria</taxon>
        <taxon>Bacillati</taxon>
        <taxon>Actinomycetota</taxon>
        <taxon>Actinomycetes</taxon>
        <taxon>Micrococcales</taxon>
        <taxon>Intrasporangiaceae</taxon>
        <taxon>Knoellia</taxon>
    </lineage>
</organism>
<dbReference type="AlphaFoldDB" id="A0A0A0JYS5"/>
<keyword evidence="2" id="KW-1185">Reference proteome</keyword>
<dbReference type="STRING" id="1385519.N801_15905"/>
<dbReference type="EMBL" id="AVPL01000004">
    <property type="protein sequence ID" value="KGN42585.1"/>
    <property type="molecule type" value="Genomic_DNA"/>
</dbReference>
<protein>
    <submittedName>
        <fullName evidence="1">Uncharacterized protein</fullName>
    </submittedName>
</protein>
<dbReference type="Proteomes" id="UP000030013">
    <property type="component" value="Unassembled WGS sequence"/>
</dbReference>
<reference evidence="1 2" key="1">
    <citation type="submission" date="2013-08" db="EMBL/GenBank/DDBJ databases">
        <title>The genome sequence of Knoellia aerolata.</title>
        <authorList>
            <person name="Zhu W."/>
            <person name="Wang G."/>
        </authorList>
    </citation>
    <scope>NUCLEOTIDE SEQUENCE [LARGE SCALE GENOMIC DNA]</scope>
    <source>
        <strain evidence="1 2">DSM 18566</strain>
    </source>
</reference>
<name>A0A0A0JYS5_9MICO</name>
<gene>
    <name evidence="1" type="ORF">N801_15905</name>
</gene>
<sequence>MQRTSLPSDTVFGDAGGVHQLATVTDDASSGYVANLTIGV</sequence>
<dbReference type="RefSeq" id="WP_281175656.1">
    <property type="nucleotide sequence ID" value="NZ_AVPL01000004.1"/>
</dbReference>
<comment type="caution">
    <text evidence="1">The sequence shown here is derived from an EMBL/GenBank/DDBJ whole genome shotgun (WGS) entry which is preliminary data.</text>
</comment>
<evidence type="ECO:0000313" key="1">
    <source>
        <dbReference type="EMBL" id="KGN42585.1"/>
    </source>
</evidence>
<proteinExistence type="predicted"/>
<evidence type="ECO:0000313" key="2">
    <source>
        <dbReference type="Proteomes" id="UP000030013"/>
    </source>
</evidence>
<accession>A0A0A0JYS5</accession>